<dbReference type="GO" id="GO:0016020">
    <property type="term" value="C:membrane"/>
    <property type="evidence" value="ECO:0007669"/>
    <property type="project" value="UniProtKB-SubCell"/>
</dbReference>
<feature type="transmembrane region" description="Helical" evidence="5">
    <location>
        <begin position="168"/>
        <end position="186"/>
    </location>
</feature>
<keyword evidence="3 5" id="KW-1133">Transmembrane helix</keyword>
<dbReference type="PANTHER" id="PTHR31310">
    <property type="match status" value="1"/>
</dbReference>
<feature type="transmembrane region" description="Helical" evidence="5">
    <location>
        <begin position="302"/>
        <end position="324"/>
    </location>
</feature>
<feature type="transmembrane region" description="Helical" evidence="5">
    <location>
        <begin position="273"/>
        <end position="296"/>
    </location>
</feature>
<proteinExistence type="predicted"/>
<dbReference type="Proteomes" id="UP000585272">
    <property type="component" value="Unassembled WGS sequence"/>
</dbReference>
<name>A0A840IC08_9ACTN</name>
<accession>A0A840IC08</accession>
<dbReference type="EMBL" id="JACHNU010000001">
    <property type="protein sequence ID" value="MBB4661470.1"/>
    <property type="molecule type" value="Genomic_DNA"/>
</dbReference>
<dbReference type="PANTHER" id="PTHR31310:SF7">
    <property type="entry name" value="PA-PHOSPHATASE RELATED-FAMILY PROTEIN DDB_G0268928"/>
    <property type="match status" value="1"/>
</dbReference>
<reference evidence="7 8" key="1">
    <citation type="submission" date="2020-08" db="EMBL/GenBank/DDBJ databases">
        <title>Genomic Encyclopedia of Archaeal and Bacterial Type Strains, Phase II (KMG-II): from individual species to whole genera.</title>
        <authorList>
            <person name="Goeker M."/>
        </authorList>
    </citation>
    <scope>NUCLEOTIDE SEQUENCE [LARGE SCALE GENOMIC DNA]</scope>
    <source>
        <strain evidence="7 8">DSM 23288</strain>
    </source>
</reference>
<dbReference type="InterPro" id="IPR052185">
    <property type="entry name" value="IPC_Synthase-Related"/>
</dbReference>
<dbReference type="Pfam" id="PF14378">
    <property type="entry name" value="PAP2_3"/>
    <property type="match status" value="2"/>
</dbReference>
<feature type="domain" description="Inositolphosphotransferase Aur1/Ipt1" evidence="6">
    <location>
        <begin position="276"/>
        <end position="318"/>
    </location>
</feature>
<sequence>MEPSAAATDRRAARPAWLRALRLLGPLLWIGATIWFVAFEGLPLTRDWIAAWVIVGLLAFSLGDVGGWLRGVVIDWLPFFGVLALYDLLRGAADGLIFEPFWLPQIDADKILFLGTVPTVWLQEHLYTPGTLPWYAVIAWVVYMSHFFATPLLAGVLWKLDRMRFRRFAVSVAALALLGFATYALFPAAPPWMAAQHGLIGETTRVIPEIWGQLGMPPRFGLVGTGYQYANDVAAVPSLHAAYSLLITLELWPSSGLRVPRRLGGGDDGSRNARAWTALVRLVLAAYPLVMGFALVYSGEHYVVDVLLGWIYAVAAFFWVRWAFARWTARRRNDRNVRSGSFSTTNL</sequence>
<organism evidence="7 8">
    <name type="scientific">Conexibacter arvalis</name>
    <dbReference type="NCBI Taxonomy" id="912552"/>
    <lineage>
        <taxon>Bacteria</taxon>
        <taxon>Bacillati</taxon>
        <taxon>Actinomycetota</taxon>
        <taxon>Thermoleophilia</taxon>
        <taxon>Solirubrobacterales</taxon>
        <taxon>Conexibacteraceae</taxon>
        <taxon>Conexibacter</taxon>
    </lineage>
</organism>
<evidence type="ECO:0000313" key="8">
    <source>
        <dbReference type="Proteomes" id="UP000585272"/>
    </source>
</evidence>
<gene>
    <name evidence="7" type="ORF">BDZ31_001043</name>
</gene>
<evidence type="ECO:0000256" key="2">
    <source>
        <dbReference type="ARBA" id="ARBA00022692"/>
    </source>
</evidence>
<feature type="transmembrane region" description="Helical" evidence="5">
    <location>
        <begin position="134"/>
        <end position="156"/>
    </location>
</feature>
<protein>
    <recommendedName>
        <fullName evidence="6">Inositolphosphotransferase Aur1/Ipt1 domain-containing protein</fullName>
    </recommendedName>
</protein>
<feature type="transmembrane region" description="Helical" evidence="5">
    <location>
        <begin position="76"/>
        <end position="93"/>
    </location>
</feature>
<keyword evidence="2 5" id="KW-0812">Transmembrane</keyword>
<dbReference type="InterPro" id="IPR026841">
    <property type="entry name" value="Aur1/Ipt1"/>
</dbReference>
<evidence type="ECO:0000313" key="7">
    <source>
        <dbReference type="EMBL" id="MBB4661470.1"/>
    </source>
</evidence>
<evidence type="ECO:0000256" key="4">
    <source>
        <dbReference type="ARBA" id="ARBA00023136"/>
    </source>
</evidence>
<evidence type="ECO:0000256" key="1">
    <source>
        <dbReference type="ARBA" id="ARBA00004141"/>
    </source>
</evidence>
<dbReference type="RefSeq" id="WP_183339666.1">
    <property type="nucleotide sequence ID" value="NZ_JACHNU010000001.1"/>
</dbReference>
<dbReference type="AlphaFoldDB" id="A0A840IC08"/>
<feature type="transmembrane region" description="Helical" evidence="5">
    <location>
        <begin position="49"/>
        <end position="69"/>
    </location>
</feature>
<comment type="subcellular location">
    <subcellularLocation>
        <location evidence="1">Membrane</location>
        <topology evidence="1">Multi-pass membrane protein</topology>
    </subcellularLocation>
</comment>
<evidence type="ECO:0000256" key="5">
    <source>
        <dbReference type="SAM" id="Phobius"/>
    </source>
</evidence>
<dbReference type="Gene3D" id="1.20.144.10">
    <property type="entry name" value="Phosphatidic acid phosphatase type 2/haloperoxidase"/>
    <property type="match status" value="1"/>
</dbReference>
<feature type="domain" description="Inositolphosphotransferase Aur1/Ipt1" evidence="6">
    <location>
        <begin position="133"/>
        <end position="260"/>
    </location>
</feature>
<keyword evidence="4 5" id="KW-0472">Membrane</keyword>
<evidence type="ECO:0000256" key="3">
    <source>
        <dbReference type="ARBA" id="ARBA00022989"/>
    </source>
</evidence>
<feature type="transmembrane region" description="Helical" evidence="5">
    <location>
        <begin position="20"/>
        <end position="37"/>
    </location>
</feature>
<keyword evidence="8" id="KW-1185">Reference proteome</keyword>
<comment type="caution">
    <text evidence="7">The sequence shown here is derived from an EMBL/GenBank/DDBJ whole genome shotgun (WGS) entry which is preliminary data.</text>
</comment>
<evidence type="ECO:0000259" key="6">
    <source>
        <dbReference type="Pfam" id="PF14378"/>
    </source>
</evidence>
<feature type="transmembrane region" description="Helical" evidence="5">
    <location>
        <begin position="233"/>
        <end position="252"/>
    </location>
</feature>